<dbReference type="Pfam" id="PF22309">
    <property type="entry name" value="HK-GC-Chemotax_sensor"/>
    <property type="match status" value="1"/>
</dbReference>
<keyword evidence="2" id="KW-1003">Cell membrane</keyword>
<dbReference type="OrthoDB" id="117825at2157"/>
<dbReference type="RefSeq" id="WP_011833064.1">
    <property type="nucleotide sequence ID" value="NC_008942.1"/>
</dbReference>
<evidence type="ECO:0000313" key="8">
    <source>
        <dbReference type="Proteomes" id="UP000000365"/>
    </source>
</evidence>
<evidence type="ECO:0000259" key="6">
    <source>
        <dbReference type="SMART" id="SM01049"/>
    </source>
</evidence>
<sequence>MIRNASSKILSILIVLFFISASGCITPVQETPTLQPVSDEYYAEMDAALDTYILNIDEQMKETTAAVWNAARELDGMPKDGPEVDLALLKLKSEIPLSYEVGRVDKDNILTAITGEQNSQQLVGTEIITTPYTEEELKAVGSACVVSNFVTFQNGDRGIKVIAPVYDAEGNYDGTIQVSLNIESLFSGPADELRTKYGYTVWAAQENGQIIYDEEMTKIGSDLTNPSSAYTPSFTAATKDILTNESGHTSYIFYSAAWNNISQTNAVWSTLEPGYGQTWKIVLVDTVPPLHELMEPIVTPDELKVFVMKAYIYALTEGKTKALAAFNDPKGDFIDGELYIFAGGMDGTVLSLPYQPALIGENSWFAEDPAGVKYVQRVIARAEQGGGYVLYLYPNPSVGYSTELKLSYVIPVDNEWYLGAGLYEHNAPFSHTTNVDWKMRNELIKQVRTMKYLAAVEGIPAVTDMMMDPNSSFQRDGLYPFAISGNGTILAFSNDPAIVGTNQLGSLNSYGMSFVREGISLGQEGGGLMYTLAWDAEKQKEVFVLDYVEPAGNDTYFASYMILE</sequence>
<dbReference type="SMART" id="SM01049">
    <property type="entry name" value="Cache_2"/>
    <property type="match status" value="2"/>
</dbReference>
<dbReference type="HOGENOM" id="CLU_482856_0_0_2"/>
<keyword evidence="7" id="KW-0808">Transferase</keyword>
<keyword evidence="8" id="KW-1185">Reference proteome</keyword>
<dbReference type="AlphaFoldDB" id="A2SRA7"/>
<name>A2SRA7_METLZ</name>
<keyword evidence="5" id="KW-0472">Membrane</keyword>
<evidence type="ECO:0000256" key="1">
    <source>
        <dbReference type="ARBA" id="ARBA00004651"/>
    </source>
</evidence>
<gene>
    <name evidence="7" type="ordered locus">Mlab_0691</name>
</gene>
<evidence type="ECO:0000256" key="5">
    <source>
        <dbReference type="ARBA" id="ARBA00023136"/>
    </source>
</evidence>
<dbReference type="KEGG" id="mla:Mlab_0691"/>
<dbReference type="GeneID" id="25393681"/>
<evidence type="ECO:0000313" key="7">
    <source>
        <dbReference type="EMBL" id="ABN06863.1"/>
    </source>
</evidence>
<feature type="domain" description="Single Cache" evidence="6">
    <location>
        <begin position="440"/>
        <end position="516"/>
    </location>
</feature>
<dbReference type="GO" id="GO:0005886">
    <property type="term" value="C:plasma membrane"/>
    <property type="evidence" value="ECO:0007669"/>
    <property type="project" value="UniProtKB-SubCell"/>
</dbReference>
<keyword evidence="7" id="KW-0418">Kinase</keyword>
<dbReference type="eggNOG" id="arCOG03642">
    <property type="taxonomic scope" value="Archaea"/>
</dbReference>
<evidence type="ECO:0000256" key="3">
    <source>
        <dbReference type="ARBA" id="ARBA00022692"/>
    </source>
</evidence>
<dbReference type="Proteomes" id="UP000000365">
    <property type="component" value="Chromosome"/>
</dbReference>
<dbReference type="Gene3D" id="3.30.450.20">
    <property type="entry name" value="PAS domain"/>
    <property type="match status" value="2"/>
</dbReference>
<reference evidence="7 8" key="1">
    <citation type="journal article" date="2009" name="Stand. Genomic Sci.">
        <title>Complete genome sequence of Methanocorpusculum labreanum type strain Z.</title>
        <authorList>
            <person name="Anderson I.J."/>
            <person name="Sieprawska-Lupa M."/>
            <person name="Goltsman E."/>
            <person name="Lapidus A."/>
            <person name="Copeland A."/>
            <person name="Glavina Del Rio T."/>
            <person name="Tice H."/>
            <person name="Dalin E."/>
            <person name="Barry K."/>
            <person name="Pitluck S."/>
            <person name="Hauser L."/>
            <person name="Land M."/>
            <person name="Lucas S."/>
            <person name="Richardson P."/>
            <person name="Whitman W.B."/>
            <person name="Kyrpides N.C."/>
        </authorList>
    </citation>
    <scope>NUCLEOTIDE SEQUENCE [LARGE SCALE GENOMIC DNA]</scope>
    <source>
        <strain evidence="8">ATCC 43576 / DSM 4855 / Z</strain>
    </source>
</reference>
<evidence type="ECO:0000256" key="4">
    <source>
        <dbReference type="ARBA" id="ARBA00022989"/>
    </source>
</evidence>
<organism evidence="7 8">
    <name type="scientific">Methanocorpusculum labreanum (strain ATCC 43576 / DSM 4855 / Z)</name>
    <dbReference type="NCBI Taxonomy" id="410358"/>
    <lineage>
        <taxon>Archaea</taxon>
        <taxon>Methanobacteriati</taxon>
        <taxon>Methanobacteriota</taxon>
        <taxon>Stenosarchaea group</taxon>
        <taxon>Methanomicrobia</taxon>
        <taxon>Methanomicrobiales</taxon>
        <taxon>Methanocorpusculaceae</taxon>
        <taxon>Methanocorpusculum</taxon>
    </lineage>
</organism>
<proteinExistence type="predicted"/>
<dbReference type="InterPro" id="IPR054513">
    <property type="entry name" value="Dret_0059-like_sensor"/>
</dbReference>
<dbReference type="PROSITE" id="PS51257">
    <property type="entry name" value="PROKAR_LIPOPROTEIN"/>
    <property type="match status" value="1"/>
</dbReference>
<dbReference type="Pfam" id="PF17200">
    <property type="entry name" value="sCache_2"/>
    <property type="match status" value="1"/>
</dbReference>
<dbReference type="GO" id="GO:0016301">
    <property type="term" value="F:kinase activity"/>
    <property type="evidence" value="ECO:0007669"/>
    <property type="project" value="UniProtKB-KW"/>
</dbReference>
<accession>A2SRA7</accession>
<feature type="domain" description="Single Cache" evidence="6">
    <location>
        <begin position="294"/>
        <end position="376"/>
    </location>
</feature>
<dbReference type="STRING" id="410358.Mlab_0691"/>
<protein>
    <submittedName>
        <fullName evidence="7">Signal transduction histidine kinase-like protein</fullName>
    </submittedName>
</protein>
<keyword evidence="4" id="KW-1133">Transmembrane helix</keyword>
<evidence type="ECO:0000256" key="2">
    <source>
        <dbReference type="ARBA" id="ARBA00022475"/>
    </source>
</evidence>
<dbReference type="InterPro" id="IPR033480">
    <property type="entry name" value="sCache_2"/>
</dbReference>
<comment type="subcellular location">
    <subcellularLocation>
        <location evidence="1">Cell membrane</location>
        <topology evidence="1">Multi-pass membrane protein</topology>
    </subcellularLocation>
</comment>
<dbReference type="EMBL" id="CP000559">
    <property type="protein sequence ID" value="ABN06863.1"/>
    <property type="molecule type" value="Genomic_DNA"/>
</dbReference>
<keyword evidence="3" id="KW-0812">Transmembrane</keyword>